<geneLocation type="plasmid" evidence="1 2">
    <name>pREC1</name>
</geneLocation>
<dbReference type="Proteomes" id="UP000002204">
    <property type="component" value="Plasmid pREC1"/>
</dbReference>
<evidence type="ECO:0000313" key="1">
    <source>
        <dbReference type="EMBL" id="BAE46283.1"/>
    </source>
</evidence>
<keyword evidence="1" id="KW-0614">Plasmid</keyword>
<gene>
    <name evidence="1" type="ordered locus">RER_pREC1-00420</name>
</gene>
<dbReference type="RefSeq" id="WP_011331187.1">
    <property type="nucleotide sequence ID" value="NC_007486.1"/>
</dbReference>
<reference evidence="1 2" key="2">
    <citation type="journal article" date="2006" name="Environ. Microbiol.">
        <title>Sequence analysis of three plasmids harboured in Rhodococcus erythropolis strain PR4.</title>
        <authorList>
            <person name="Sekine M."/>
            <person name="Tanikawa S."/>
            <person name="Omata S."/>
            <person name="Saito M."/>
            <person name="Fujisawa T."/>
            <person name="Tsukatani N."/>
            <person name="Tajima T."/>
            <person name="Sekigawa T."/>
            <person name="Kosugi H."/>
            <person name="Matsuo Y."/>
            <person name="Nishiko R."/>
            <person name="Imamura K."/>
            <person name="Ito M."/>
            <person name="Narita H."/>
            <person name="Tago S."/>
            <person name="Fujita N."/>
            <person name="Harayama S."/>
        </authorList>
    </citation>
    <scope>NUCLEOTIDE SEQUENCE [LARGE SCALE GENOMIC DNA]</scope>
    <source>
        <strain evidence="2">PR4 / NBRC 100887</strain>
        <plasmid evidence="1 2">pREC1</plasmid>
    </source>
</reference>
<evidence type="ECO:0000313" key="2">
    <source>
        <dbReference type="Proteomes" id="UP000002204"/>
    </source>
</evidence>
<dbReference type="HOGENOM" id="CLU_1554063_0_0_11"/>
<sequence length="172" mass="19211">MFRSLRPHTVVAAYLAARRTNPGTTLYPPHPFRPVENLRRRAAYARMQRTGATVYNLASQDSWAQPSNSKDPLGAAAAALGMYPFTPLHRSALTGPRMPELDKEPAFTVHVTGGFECVRSFAVRIDNAQVPKPSVTAQRWARFLQIARQDPTVREVRAVHVKREPRDGKAPQ</sequence>
<name>Q3L930_RHOE4</name>
<organism evidence="1 2">
    <name type="scientific">Rhodococcus erythropolis (strain PR4 / NBRC 100887)</name>
    <dbReference type="NCBI Taxonomy" id="234621"/>
    <lineage>
        <taxon>Bacteria</taxon>
        <taxon>Bacillati</taxon>
        <taxon>Actinomycetota</taxon>
        <taxon>Actinomycetes</taxon>
        <taxon>Mycobacteriales</taxon>
        <taxon>Nocardiaceae</taxon>
        <taxon>Rhodococcus</taxon>
        <taxon>Rhodococcus erythropolis group</taxon>
    </lineage>
</organism>
<protein>
    <submittedName>
        <fullName evidence="1">Uncharacterized protein</fullName>
    </submittedName>
</protein>
<dbReference type="EMBL" id="AP008932">
    <property type="protein sequence ID" value="BAE46283.1"/>
    <property type="molecule type" value="Genomic_DNA"/>
</dbReference>
<dbReference type="AlphaFoldDB" id="Q3L930"/>
<proteinExistence type="predicted"/>
<dbReference type="KEGG" id="rer:RER_pREC1-00420"/>
<reference evidence="2" key="1">
    <citation type="submission" date="2005-03" db="EMBL/GenBank/DDBJ databases">
        <title>Comparison of the complete genome sequences of Rhodococcus erythropolis PR4 and Rhodococcus opacus B4.</title>
        <authorList>
            <person name="Takarada H."/>
            <person name="Sekine M."/>
            <person name="Hosoyama A."/>
            <person name="Yamada R."/>
            <person name="Fujisawa T."/>
            <person name="Omata S."/>
            <person name="Shimizu A."/>
            <person name="Tsukatani N."/>
            <person name="Tanikawa S."/>
            <person name="Fujita N."/>
            <person name="Harayama S."/>
        </authorList>
    </citation>
    <scope>NUCLEOTIDE SEQUENCE [LARGE SCALE GENOMIC DNA]</scope>
    <source>
        <strain evidence="2">PR4 / NBRC 100887</strain>
        <plasmid evidence="2">pREC1</plasmid>
    </source>
</reference>
<accession>Q3L930</accession>